<dbReference type="EMBL" id="BLIY01000017">
    <property type="protein sequence ID" value="GFE54701.1"/>
    <property type="molecule type" value="Genomic_DNA"/>
</dbReference>
<reference evidence="1" key="1">
    <citation type="submission" date="2019-12" db="EMBL/GenBank/DDBJ databases">
        <title>Genome sequence of Babesia ovis.</title>
        <authorList>
            <person name="Yamagishi J."/>
            <person name="Sevinc F."/>
            <person name="Xuan X."/>
        </authorList>
    </citation>
    <scope>NUCLEOTIDE SEQUENCE</scope>
    <source>
        <strain evidence="1">Selcuk</strain>
    </source>
</reference>
<comment type="caution">
    <text evidence="1">The sequence shown here is derived from an EMBL/GenBank/DDBJ whole genome shotgun (WGS) entry which is preliminary data.</text>
</comment>
<gene>
    <name evidence="1" type="ORF">BaOVIS_021050</name>
</gene>
<accession>A0A9W5WV88</accession>
<name>A0A9W5WV88_BABOV</name>
<evidence type="ECO:0000313" key="1">
    <source>
        <dbReference type="EMBL" id="GFE54701.1"/>
    </source>
</evidence>
<proteinExistence type="predicted"/>
<sequence length="380" mass="43475">MTLFAHGSGAVRDSYASPVLSPTNWSRNNRKPLFADGLDNSGSSWLPPMKRYNDNPILNLEPVQPWNNHLDTLGKPSDGLYGSTPDLRALRSRIIDSPGYASGLDVPAYLRSVDNKRYSYTPKRIETFARRSVSPRRHSDILNNHTSFNFKSPLLLRNSKVKRSNRVTLPELRIGTYVPSVNGALSTNTLSRYGRNIDQLDIQNTPQSKSRINIHATDDILNRIKRSLSECENITKRLDRQYGSRRSQPAITDYSERVFPRALADNLFTNNAPIYRNGLNLKSNIETVSDEFKKPVLQDHERPKGALSRILDNIKRIRNRTLFSDIEESSGKRNFVEVEKDIDSPKLSRRPRTLDVDAIQQRIKQQKRTLLSQRTSTRYD</sequence>
<evidence type="ECO:0000313" key="2">
    <source>
        <dbReference type="Proteomes" id="UP001057455"/>
    </source>
</evidence>
<protein>
    <submittedName>
        <fullName evidence="1">Genome-derived neisseria antigen, putative</fullName>
    </submittedName>
</protein>
<dbReference type="OrthoDB" id="364975at2759"/>
<keyword evidence="2" id="KW-1185">Reference proteome</keyword>
<dbReference type="Proteomes" id="UP001057455">
    <property type="component" value="Unassembled WGS sequence"/>
</dbReference>
<organism evidence="1 2">
    <name type="scientific">Babesia ovis</name>
    <dbReference type="NCBI Taxonomy" id="5869"/>
    <lineage>
        <taxon>Eukaryota</taxon>
        <taxon>Sar</taxon>
        <taxon>Alveolata</taxon>
        <taxon>Apicomplexa</taxon>
        <taxon>Aconoidasida</taxon>
        <taxon>Piroplasmida</taxon>
        <taxon>Babesiidae</taxon>
        <taxon>Babesia</taxon>
    </lineage>
</organism>
<dbReference type="AlphaFoldDB" id="A0A9W5WV88"/>